<feature type="domain" description="Recombinase" evidence="3">
    <location>
        <begin position="179"/>
        <end position="310"/>
    </location>
</feature>
<dbReference type="Gene3D" id="3.40.50.1390">
    <property type="entry name" value="Resolvase, N-terminal catalytic domain"/>
    <property type="match status" value="1"/>
</dbReference>
<evidence type="ECO:0000256" key="1">
    <source>
        <dbReference type="SAM" id="Coils"/>
    </source>
</evidence>
<dbReference type="SUPFAM" id="SSF53041">
    <property type="entry name" value="Resolvase-like"/>
    <property type="match status" value="1"/>
</dbReference>
<dbReference type="RefSeq" id="WP_290446285.1">
    <property type="nucleotide sequence ID" value="NZ_JAMXWM010000003.1"/>
</dbReference>
<dbReference type="EMBL" id="JBHUMQ010000001">
    <property type="protein sequence ID" value="MFD2692234.1"/>
    <property type="molecule type" value="Genomic_DNA"/>
</dbReference>
<reference evidence="5" key="1">
    <citation type="journal article" date="2019" name="Int. J. Syst. Evol. Microbiol.">
        <title>The Global Catalogue of Microorganisms (GCM) 10K type strain sequencing project: providing services to taxonomists for standard genome sequencing and annotation.</title>
        <authorList>
            <consortium name="The Broad Institute Genomics Platform"/>
            <consortium name="The Broad Institute Genome Sequencing Center for Infectious Disease"/>
            <person name="Wu L."/>
            <person name="Ma J."/>
        </authorList>
    </citation>
    <scope>NUCLEOTIDE SEQUENCE [LARGE SCALE GENOMIC DNA]</scope>
    <source>
        <strain evidence="5">TISTR 2466</strain>
    </source>
</reference>
<dbReference type="InterPro" id="IPR036162">
    <property type="entry name" value="Resolvase-like_N_sf"/>
</dbReference>
<accession>A0ABW5RZP0</accession>
<evidence type="ECO:0000259" key="2">
    <source>
        <dbReference type="PROSITE" id="PS51736"/>
    </source>
</evidence>
<dbReference type="SMART" id="SM00857">
    <property type="entry name" value="Resolvase"/>
    <property type="match status" value="1"/>
</dbReference>
<dbReference type="Pfam" id="PF00239">
    <property type="entry name" value="Resolvase"/>
    <property type="match status" value="1"/>
</dbReference>
<dbReference type="Pfam" id="PF07508">
    <property type="entry name" value="Recombinase"/>
    <property type="match status" value="1"/>
</dbReference>
<dbReference type="InterPro" id="IPR025827">
    <property type="entry name" value="Zn_ribbon_recom_dom"/>
</dbReference>
<dbReference type="Gene3D" id="3.90.1750.20">
    <property type="entry name" value="Putative Large Serine Recombinase, Chain B, Domain 2"/>
    <property type="match status" value="1"/>
</dbReference>
<dbReference type="PROSITE" id="PS51736">
    <property type="entry name" value="RECOMBINASES_3"/>
    <property type="match status" value="1"/>
</dbReference>
<dbReference type="PANTHER" id="PTHR30461:SF23">
    <property type="entry name" value="DNA RECOMBINASE-RELATED"/>
    <property type="match status" value="1"/>
</dbReference>
<dbReference type="CDD" id="cd00338">
    <property type="entry name" value="Ser_Recombinase"/>
    <property type="match status" value="1"/>
</dbReference>
<evidence type="ECO:0000259" key="3">
    <source>
        <dbReference type="PROSITE" id="PS51737"/>
    </source>
</evidence>
<feature type="domain" description="Resolvase/invertase-type recombinase catalytic" evidence="2">
    <location>
        <begin position="21"/>
        <end position="171"/>
    </location>
</feature>
<feature type="coiled-coil region" evidence="1">
    <location>
        <begin position="405"/>
        <end position="454"/>
    </location>
</feature>
<dbReference type="InterPro" id="IPR038109">
    <property type="entry name" value="DNA_bind_recomb_sf"/>
</dbReference>
<sequence length="513" mass="60407">MDIFNRTELSKEKITPYNKYPYIVYGRVSTEKDEQVSSLENQIDICHNWLDQHHFEWNESSILLDDGISGTTILARKAMRLILEKARKREIRMVLFKSISRLARDLKDALEIKEVLISARVRVITIEEGYDSLTEGKNDMKFEMFSMFAAQYPKSISVSTSAAFAAKIRRGEYRGGKTAFGYKIENKKLAVNEEEAKVVRMIFDLYNHHGLGQKNIMYRLNKELAEGTIVGPRFKDKWQLTTVQRILKNPTYCGVVVSNRYEMVKINGRKKQIQNPPEKWHIYYDQHPKIIPTKEWQKANSKTYKQSKKKITPWNELRGLAVCSECGSNMVIETSYYNRKKGGRTVWSYLRCSAYRRAGKYGCVKHDPIPYNDFRNFIIERLKEEGRKIQFDLKNNLDQKRGQKIELLKNQIKKAKIKKRKLIQMYLEDELITKGEFELERQEIAENIKKWEDQSFLLDQETDETVHIKDIKKAFTMLEKTDEDLYPAFQALIEKIFVHPDGHIDIKYRFSNN</sequence>
<proteinExistence type="predicted"/>
<evidence type="ECO:0000313" key="4">
    <source>
        <dbReference type="EMBL" id="MFD2692234.1"/>
    </source>
</evidence>
<name>A0ABW5RZP0_9BACL</name>
<organism evidence="4 5">
    <name type="scientific">Sporolactobacillus shoreicorticis</name>
    <dbReference type="NCBI Taxonomy" id="1923877"/>
    <lineage>
        <taxon>Bacteria</taxon>
        <taxon>Bacillati</taxon>
        <taxon>Bacillota</taxon>
        <taxon>Bacilli</taxon>
        <taxon>Bacillales</taxon>
        <taxon>Sporolactobacillaceae</taxon>
        <taxon>Sporolactobacillus</taxon>
    </lineage>
</organism>
<dbReference type="InterPro" id="IPR006119">
    <property type="entry name" value="Resolv_N"/>
</dbReference>
<dbReference type="InterPro" id="IPR011109">
    <property type="entry name" value="DNA_bind_recombinase_dom"/>
</dbReference>
<keyword evidence="5" id="KW-1185">Reference proteome</keyword>
<dbReference type="Proteomes" id="UP001597399">
    <property type="component" value="Unassembled WGS sequence"/>
</dbReference>
<protein>
    <submittedName>
        <fullName evidence="4">Recombinase family protein</fullName>
    </submittedName>
</protein>
<dbReference type="PANTHER" id="PTHR30461">
    <property type="entry name" value="DNA-INVERTASE FROM LAMBDOID PROPHAGE"/>
    <property type="match status" value="1"/>
</dbReference>
<comment type="caution">
    <text evidence="4">The sequence shown here is derived from an EMBL/GenBank/DDBJ whole genome shotgun (WGS) entry which is preliminary data.</text>
</comment>
<dbReference type="PROSITE" id="PS51737">
    <property type="entry name" value="RECOMBINASE_DNA_BIND"/>
    <property type="match status" value="1"/>
</dbReference>
<keyword evidence="1" id="KW-0175">Coiled coil</keyword>
<dbReference type="Pfam" id="PF13408">
    <property type="entry name" value="Zn_ribbon_recom"/>
    <property type="match status" value="1"/>
</dbReference>
<gene>
    <name evidence="4" type="ORF">ACFSUE_01040</name>
</gene>
<evidence type="ECO:0000313" key="5">
    <source>
        <dbReference type="Proteomes" id="UP001597399"/>
    </source>
</evidence>
<dbReference type="InterPro" id="IPR050639">
    <property type="entry name" value="SSR_resolvase"/>
</dbReference>